<keyword evidence="1 2" id="KW-0472">Membrane</keyword>
<comment type="caution">
    <text evidence="3">The sequence shown here is derived from an EMBL/GenBank/DDBJ whole genome shotgun (WGS) entry which is preliminary data.</text>
</comment>
<protein>
    <submittedName>
        <fullName evidence="3">2-hydroxycarboxylate transporter family protein</fullName>
    </submittedName>
</protein>
<reference evidence="4" key="1">
    <citation type="journal article" date="2019" name="Int. J. Syst. Evol. Microbiol.">
        <title>The Global Catalogue of Microorganisms (GCM) 10K type strain sequencing project: providing services to taxonomists for standard genome sequencing and annotation.</title>
        <authorList>
            <consortium name="The Broad Institute Genomics Platform"/>
            <consortium name="The Broad Institute Genome Sequencing Center for Infectious Disease"/>
            <person name="Wu L."/>
            <person name="Ma J."/>
        </authorList>
    </citation>
    <scope>NUCLEOTIDE SEQUENCE [LARGE SCALE GENOMIC DNA]</scope>
    <source>
        <strain evidence="4">CGMCC 1.12376</strain>
    </source>
</reference>
<dbReference type="PANTHER" id="PTHR40033:SF1">
    <property type="entry name" value="CITRATE-SODIUM SYMPORTER"/>
    <property type="match status" value="1"/>
</dbReference>
<feature type="transmembrane region" description="Helical" evidence="2">
    <location>
        <begin position="377"/>
        <end position="398"/>
    </location>
</feature>
<feature type="transmembrane region" description="Helical" evidence="2">
    <location>
        <begin position="16"/>
        <end position="37"/>
    </location>
</feature>
<feature type="transmembrane region" description="Helical" evidence="2">
    <location>
        <begin position="43"/>
        <end position="60"/>
    </location>
</feature>
<evidence type="ECO:0000313" key="3">
    <source>
        <dbReference type="EMBL" id="MFD1609150.1"/>
    </source>
</evidence>
<keyword evidence="2" id="KW-1133">Transmembrane helix</keyword>
<feature type="transmembrane region" description="Helical" evidence="2">
    <location>
        <begin position="405"/>
        <end position="426"/>
    </location>
</feature>
<evidence type="ECO:0000313" key="4">
    <source>
        <dbReference type="Proteomes" id="UP001597221"/>
    </source>
</evidence>
<keyword evidence="1" id="KW-0769">Symport</keyword>
<feature type="transmembrane region" description="Helical" evidence="2">
    <location>
        <begin position="320"/>
        <end position="339"/>
    </location>
</feature>
<evidence type="ECO:0000256" key="1">
    <source>
        <dbReference type="PIRNR" id="PIRNR005348"/>
    </source>
</evidence>
<dbReference type="Pfam" id="PF03390">
    <property type="entry name" value="2HCT"/>
    <property type="match status" value="1"/>
</dbReference>
<keyword evidence="1" id="KW-0813">Transport</keyword>
<sequence length="429" mass="45873">MSHLEATDRLSREKLTIFNIPVGWFLFIVFITLFAMYTGNLPAGMVGALLIMMILGEFFGWIGDRTPILRSYLGGGAIVAIFGSAFLVHMNWMPEETSGMIVDFMQTSGFLNFYIAGLITGSILSIDSKVLIKAGTRFAIPLIIGVATAIVIGGAVGSIIGEGFIKSVLIIVFPLMGGGMGLGGVPMSQIYSDVLGNEPSYYMSLLVPAIALGNLFAIVLASVLNGLGNKYPKLTGNGVMIPGFEYEKQKEKDYSISQLGIGLLVGLLFLTLATGLGNFIPLHPFALMILMIAIFKVTNLLPKFLADAAVAWFRFVLKNWTYALLVGIGITFTDLNVIMEAFTLEFVLIVGITVIGVMLMTGFVGKLVGIYPIEASITSGLGMISMGGTGDVSVLAAARRMELMAFCQIASTLGASLILFLADIFAKML</sequence>
<keyword evidence="2" id="KW-0812">Transmembrane</keyword>
<feature type="transmembrane region" description="Helical" evidence="2">
    <location>
        <begin position="72"/>
        <end position="92"/>
    </location>
</feature>
<feature type="transmembrane region" description="Helical" evidence="2">
    <location>
        <begin position="167"/>
        <end position="188"/>
    </location>
</feature>
<feature type="transmembrane region" description="Helical" evidence="2">
    <location>
        <begin position="200"/>
        <end position="224"/>
    </location>
</feature>
<proteinExistence type="inferred from homology"/>
<dbReference type="InterPro" id="IPR004679">
    <property type="entry name" value="2-OHcarboxylate_transport"/>
</dbReference>
<accession>A0ABW4HVH4</accession>
<evidence type="ECO:0000256" key="2">
    <source>
        <dbReference type="SAM" id="Phobius"/>
    </source>
</evidence>
<dbReference type="Proteomes" id="UP001597221">
    <property type="component" value="Unassembled WGS sequence"/>
</dbReference>
<feature type="transmembrane region" description="Helical" evidence="2">
    <location>
        <begin position="138"/>
        <end position="161"/>
    </location>
</feature>
<keyword evidence="1" id="KW-1003">Cell membrane</keyword>
<feature type="transmembrane region" description="Helical" evidence="2">
    <location>
        <begin position="346"/>
        <end position="371"/>
    </location>
</feature>
<comment type="similarity">
    <text evidence="1">Belongs to the 2-hydroxycarboxylate transporter (2-HCT) (TC 2.A.24) family.</text>
</comment>
<feature type="transmembrane region" description="Helical" evidence="2">
    <location>
        <begin position="104"/>
        <end position="126"/>
    </location>
</feature>
<dbReference type="RefSeq" id="WP_251514318.1">
    <property type="nucleotide sequence ID" value="NZ_JAMBON010000016.1"/>
</dbReference>
<organism evidence="3 4">
    <name type="scientific">Oceanobacillus luteolus</name>
    <dbReference type="NCBI Taxonomy" id="1274358"/>
    <lineage>
        <taxon>Bacteria</taxon>
        <taxon>Bacillati</taxon>
        <taxon>Bacillota</taxon>
        <taxon>Bacilli</taxon>
        <taxon>Bacillales</taxon>
        <taxon>Bacillaceae</taxon>
        <taxon>Oceanobacillus</taxon>
    </lineage>
</organism>
<gene>
    <name evidence="3" type="ORF">ACFSBH_16155</name>
</gene>
<dbReference type="PIRSF" id="PIRSF005348">
    <property type="entry name" value="YxkH"/>
    <property type="match status" value="1"/>
</dbReference>
<keyword evidence="4" id="KW-1185">Reference proteome</keyword>
<dbReference type="PANTHER" id="PTHR40033">
    <property type="entry name" value="NA(+)-MALATE SYMPORTER"/>
    <property type="match status" value="1"/>
</dbReference>
<name>A0ABW4HVH4_9BACI</name>
<feature type="transmembrane region" description="Helical" evidence="2">
    <location>
        <begin position="254"/>
        <end position="273"/>
    </location>
</feature>
<comment type="subcellular location">
    <subcellularLocation>
        <location evidence="1">Cell membrane</location>
    </subcellularLocation>
</comment>
<dbReference type="EMBL" id="JBHUDE010000149">
    <property type="protein sequence ID" value="MFD1609150.1"/>
    <property type="molecule type" value="Genomic_DNA"/>
</dbReference>